<dbReference type="PANTHER" id="PTHR45528:SF1">
    <property type="entry name" value="SENSOR HISTIDINE KINASE CPXA"/>
    <property type="match status" value="1"/>
</dbReference>
<dbReference type="FunFam" id="3.30.565.10:FF:000006">
    <property type="entry name" value="Sensor histidine kinase WalK"/>
    <property type="match status" value="1"/>
</dbReference>
<evidence type="ECO:0000256" key="1">
    <source>
        <dbReference type="ARBA" id="ARBA00000085"/>
    </source>
</evidence>
<dbReference type="SMART" id="SM00387">
    <property type="entry name" value="HATPase_c"/>
    <property type="match status" value="1"/>
</dbReference>
<name>A0A521CVU3_9BACT</name>
<dbReference type="SUPFAM" id="SSF158472">
    <property type="entry name" value="HAMP domain-like"/>
    <property type="match status" value="1"/>
</dbReference>
<dbReference type="PRINTS" id="PR00344">
    <property type="entry name" value="BCTRLSENSOR"/>
</dbReference>
<evidence type="ECO:0000256" key="3">
    <source>
        <dbReference type="ARBA" id="ARBA00012438"/>
    </source>
</evidence>
<dbReference type="Pfam" id="PF00512">
    <property type="entry name" value="HisKA"/>
    <property type="match status" value="1"/>
</dbReference>
<evidence type="ECO:0000259" key="16">
    <source>
        <dbReference type="PROSITE" id="PS50885"/>
    </source>
</evidence>
<feature type="transmembrane region" description="Helical" evidence="14">
    <location>
        <begin position="163"/>
        <end position="183"/>
    </location>
</feature>
<comment type="catalytic activity">
    <reaction evidence="1">
        <text>ATP + protein L-histidine = ADP + protein N-phospho-L-histidine.</text>
        <dbReference type="EC" id="2.7.13.3"/>
    </reaction>
</comment>
<dbReference type="Gene3D" id="6.10.340.10">
    <property type="match status" value="1"/>
</dbReference>
<dbReference type="GO" id="GO:0005886">
    <property type="term" value="C:plasma membrane"/>
    <property type="evidence" value="ECO:0007669"/>
    <property type="project" value="UniProtKB-SubCell"/>
</dbReference>
<keyword evidence="12" id="KW-0902">Two-component regulatory system</keyword>
<dbReference type="Gene3D" id="1.10.287.130">
    <property type="match status" value="1"/>
</dbReference>
<keyword evidence="9 17" id="KW-0418">Kinase</keyword>
<feature type="domain" description="Histidine kinase" evidence="15">
    <location>
        <begin position="251"/>
        <end position="466"/>
    </location>
</feature>
<keyword evidence="13 14" id="KW-0472">Membrane</keyword>
<dbReference type="Pfam" id="PF02518">
    <property type="entry name" value="HATPase_c"/>
    <property type="match status" value="1"/>
</dbReference>
<evidence type="ECO:0000256" key="2">
    <source>
        <dbReference type="ARBA" id="ARBA00004651"/>
    </source>
</evidence>
<dbReference type="PROSITE" id="PS50885">
    <property type="entry name" value="HAMP"/>
    <property type="match status" value="1"/>
</dbReference>
<dbReference type="PROSITE" id="PS50109">
    <property type="entry name" value="HIS_KIN"/>
    <property type="match status" value="1"/>
</dbReference>
<dbReference type="AlphaFoldDB" id="A0A521CVU3"/>
<dbReference type="SUPFAM" id="SSF55874">
    <property type="entry name" value="ATPase domain of HSP90 chaperone/DNA topoisomerase II/histidine kinase"/>
    <property type="match status" value="1"/>
</dbReference>
<dbReference type="InterPro" id="IPR003661">
    <property type="entry name" value="HisK_dim/P_dom"/>
</dbReference>
<keyword evidence="5" id="KW-0597">Phosphoprotein</keyword>
<keyword evidence="6" id="KW-0808">Transferase</keyword>
<dbReference type="CDD" id="cd00075">
    <property type="entry name" value="HATPase"/>
    <property type="match status" value="1"/>
</dbReference>
<dbReference type="EMBL" id="FXTP01000006">
    <property type="protein sequence ID" value="SMO62800.1"/>
    <property type="molecule type" value="Genomic_DNA"/>
</dbReference>
<protein>
    <recommendedName>
        <fullName evidence="3">histidine kinase</fullName>
        <ecNumber evidence="3">2.7.13.3</ecNumber>
    </recommendedName>
</protein>
<sequence length="466" mass="53070">MKIRSKLAWTYIILLIIGIITISAYSILTIRSYLLEEGAEQFERDALSLALAAGSFKDNAQFDDRIQRQAQLSRYEMAVYDNDGVRFLTFPQYAFEDVSRYLESTLIDRLEQQEGRPIIINNENTEKLIAYVELTNSDNAAHYLRISQDKSQYYAAVASIRHIIYAGMFFSIGAVIIVSFLFARYMATPIQQLNEAALDIAQGNLDRQIDLNRNDEFGTLADSLNHMASTLRADNEKLKRLNEKQSQFFADITHEVRNPLHTISGSLEMLELPNLPAEKKKQYMVTARKQIKRVARLFEDIKTLQRYDFDENFINREIFNLKELVKEVEAAHQPMAEKKGLKLKLAKLSNCNVNADPNKIEQVLDNLVSNAIKYTPEGSVEVGFKKKEGLVEVYVEDTGPGIGEEHLDRLFDRFYRTDKARSRDKGGTGLGLSVVKGILNAHQSEIKVESEEGKGSRFFFQLPVVG</sequence>
<organism evidence="17 18">
    <name type="scientific">Gracilimonas mengyeensis</name>
    <dbReference type="NCBI Taxonomy" id="1302730"/>
    <lineage>
        <taxon>Bacteria</taxon>
        <taxon>Pseudomonadati</taxon>
        <taxon>Balneolota</taxon>
        <taxon>Balneolia</taxon>
        <taxon>Balneolales</taxon>
        <taxon>Balneolaceae</taxon>
        <taxon>Gracilimonas</taxon>
    </lineage>
</organism>
<gene>
    <name evidence="17" type="ORF">SAMN06265219_106113</name>
</gene>
<keyword evidence="10" id="KW-0067">ATP-binding</keyword>
<evidence type="ECO:0000256" key="11">
    <source>
        <dbReference type="ARBA" id="ARBA00022989"/>
    </source>
</evidence>
<evidence type="ECO:0000259" key="15">
    <source>
        <dbReference type="PROSITE" id="PS50109"/>
    </source>
</evidence>
<dbReference type="InterPro" id="IPR036890">
    <property type="entry name" value="HATPase_C_sf"/>
</dbReference>
<dbReference type="SMART" id="SM00304">
    <property type="entry name" value="HAMP"/>
    <property type="match status" value="1"/>
</dbReference>
<proteinExistence type="predicted"/>
<evidence type="ECO:0000256" key="10">
    <source>
        <dbReference type="ARBA" id="ARBA00022840"/>
    </source>
</evidence>
<keyword evidence="18" id="KW-1185">Reference proteome</keyword>
<evidence type="ECO:0000256" key="13">
    <source>
        <dbReference type="ARBA" id="ARBA00023136"/>
    </source>
</evidence>
<evidence type="ECO:0000256" key="14">
    <source>
        <dbReference type="SAM" id="Phobius"/>
    </source>
</evidence>
<dbReference type="InterPro" id="IPR050398">
    <property type="entry name" value="HssS/ArlS-like"/>
</dbReference>
<dbReference type="Pfam" id="PF00672">
    <property type="entry name" value="HAMP"/>
    <property type="match status" value="1"/>
</dbReference>
<keyword evidence="8" id="KW-0547">Nucleotide-binding</keyword>
<dbReference type="OrthoDB" id="594725at2"/>
<dbReference type="EC" id="2.7.13.3" evidence="3"/>
<dbReference type="Gene3D" id="3.30.565.10">
    <property type="entry name" value="Histidine kinase-like ATPase, C-terminal domain"/>
    <property type="match status" value="1"/>
</dbReference>
<comment type="subcellular location">
    <subcellularLocation>
        <location evidence="2">Cell membrane</location>
        <topology evidence="2">Multi-pass membrane protein</topology>
    </subcellularLocation>
</comment>
<dbReference type="InterPro" id="IPR003594">
    <property type="entry name" value="HATPase_dom"/>
</dbReference>
<reference evidence="17 18" key="1">
    <citation type="submission" date="2017-05" db="EMBL/GenBank/DDBJ databases">
        <authorList>
            <person name="Varghese N."/>
            <person name="Submissions S."/>
        </authorList>
    </citation>
    <scope>NUCLEOTIDE SEQUENCE [LARGE SCALE GENOMIC DNA]</scope>
    <source>
        <strain evidence="17 18">DSM 21985</strain>
    </source>
</reference>
<dbReference type="SUPFAM" id="SSF47384">
    <property type="entry name" value="Homodimeric domain of signal transducing histidine kinase"/>
    <property type="match status" value="1"/>
</dbReference>
<dbReference type="InterPro" id="IPR003660">
    <property type="entry name" value="HAMP_dom"/>
</dbReference>
<feature type="transmembrane region" description="Helical" evidence="14">
    <location>
        <begin position="7"/>
        <end position="28"/>
    </location>
</feature>
<evidence type="ECO:0000256" key="4">
    <source>
        <dbReference type="ARBA" id="ARBA00022475"/>
    </source>
</evidence>
<dbReference type="InterPro" id="IPR005467">
    <property type="entry name" value="His_kinase_dom"/>
</dbReference>
<evidence type="ECO:0000313" key="18">
    <source>
        <dbReference type="Proteomes" id="UP000317557"/>
    </source>
</evidence>
<feature type="domain" description="HAMP" evidence="16">
    <location>
        <begin position="184"/>
        <end position="236"/>
    </location>
</feature>
<keyword evidence="7 14" id="KW-0812">Transmembrane</keyword>
<dbReference type="CDD" id="cd00082">
    <property type="entry name" value="HisKA"/>
    <property type="match status" value="1"/>
</dbReference>
<dbReference type="SMART" id="SM00388">
    <property type="entry name" value="HisKA"/>
    <property type="match status" value="1"/>
</dbReference>
<dbReference type="GO" id="GO:0005524">
    <property type="term" value="F:ATP binding"/>
    <property type="evidence" value="ECO:0007669"/>
    <property type="project" value="UniProtKB-KW"/>
</dbReference>
<evidence type="ECO:0000256" key="7">
    <source>
        <dbReference type="ARBA" id="ARBA00022692"/>
    </source>
</evidence>
<evidence type="ECO:0000256" key="5">
    <source>
        <dbReference type="ARBA" id="ARBA00022553"/>
    </source>
</evidence>
<evidence type="ECO:0000256" key="12">
    <source>
        <dbReference type="ARBA" id="ARBA00023012"/>
    </source>
</evidence>
<dbReference type="RefSeq" id="WP_142454141.1">
    <property type="nucleotide sequence ID" value="NZ_FXTP01000006.1"/>
</dbReference>
<dbReference type="InterPro" id="IPR036097">
    <property type="entry name" value="HisK_dim/P_sf"/>
</dbReference>
<evidence type="ECO:0000256" key="9">
    <source>
        <dbReference type="ARBA" id="ARBA00022777"/>
    </source>
</evidence>
<evidence type="ECO:0000313" key="17">
    <source>
        <dbReference type="EMBL" id="SMO62800.1"/>
    </source>
</evidence>
<evidence type="ECO:0000256" key="8">
    <source>
        <dbReference type="ARBA" id="ARBA00022741"/>
    </source>
</evidence>
<keyword evidence="11 14" id="KW-1133">Transmembrane helix</keyword>
<keyword evidence="4" id="KW-1003">Cell membrane</keyword>
<dbReference type="CDD" id="cd06225">
    <property type="entry name" value="HAMP"/>
    <property type="match status" value="1"/>
</dbReference>
<dbReference type="PANTHER" id="PTHR45528">
    <property type="entry name" value="SENSOR HISTIDINE KINASE CPXA"/>
    <property type="match status" value="1"/>
</dbReference>
<dbReference type="InterPro" id="IPR004358">
    <property type="entry name" value="Sig_transdc_His_kin-like_C"/>
</dbReference>
<dbReference type="GO" id="GO:0000155">
    <property type="term" value="F:phosphorelay sensor kinase activity"/>
    <property type="evidence" value="ECO:0007669"/>
    <property type="project" value="InterPro"/>
</dbReference>
<accession>A0A521CVU3</accession>
<dbReference type="Proteomes" id="UP000317557">
    <property type="component" value="Unassembled WGS sequence"/>
</dbReference>
<evidence type="ECO:0000256" key="6">
    <source>
        <dbReference type="ARBA" id="ARBA00022679"/>
    </source>
</evidence>